<dbReference type="RefSeq" id="WP_252580058.1">
    <property type="nucleotide sequence ID" value="NZ_CP071527.1"/>
</dbReference>
<dbReference type="Proteomes" id="UP001057474">
    <property type="component" value="Chromosome"/>
</dbReference>
<accession>A0ABY4Y831</accession>
<dbReference type="EMBL" id="CP071527">
    <property type="protein sequence ID" value="USQ13735.1"/>
    <property type="molecule type" value="Genomic_DNA"/>
</dbReference>
<evidence type="ECO:0000313" key="2">
    <source>
        <dbReference type="EMBL" id="USQ13735.1"/>
    </source>
</evidence>
<protein>
    <recommendedName>
        <fullName evidence="4">Secreted protein</fullName>
    </recommendedName>
</protein>
<proteinExistence type="predicted"/>
<reference evidence="2" key="1">
    <citation type="submission" date="2021-03" db="EMBL/GenBank/DDBJ databases">
        <title>Legionella lytica PCM 2298.</title>
        <authorList>
            <person name="Koper P."/>
        </authorList>
    </citation>
    <scope>NUCLEOTIDE SEQUENCE</scope>
    <source>
        <strain evidence="2">PCM 2298</strain>
    </source>
</reference>
<evidence type="ECO:0000256" key="1">
    <source>
        <dbReference type="SAM" id="SignalP"/>
    </source>
</evidence>
<organism evidence="2 3">
    <name type="scientific">Legionella lytica</name>
    <dbReference type="NCBI Taxonomy" id="96232"/>
    <lineage>
        <taxon>Bacteria</taxon>
        <taxon>Pseudomonadati</taxon>
        <taxon>Pseudomonadota</taxon>
        <taxon>Gammaproteobacteria</taxon>
        <taxon>Legionellales</taxon>
        <taxon>Legionellaceae</taxon>
        <taxon>Legionella</taxon>
    </lineage>
</organism>
<evidence type="ECO:0008006" key="4">
    <source>
        <dbReference type="Google" id="ProtNLM"/>
    </source>
</evidence>
<evidence type="ECO:0000313" key="3">
    <source>
        <dbReference type="Proteomes" id="UP001057474"/>
    </source>
</evidence>
<name>A0ABY4Y831_9GAMM</name>
<keyword evidence="1" id="KW-0732">Signal</keyword>
<gene>
    <name evidence="2" type="ORF">J2N86_13835</name>
</gene>
<sequence>MKNNLLKSTVFFTLLASQKLFAIAPPSTGQLVIVNNLGSNGGGGNTGLTQSSIMIKVYDHANNTQPCTTVKSLTYGGITIVRWAATGVHSTTFCTGTGPGTAAIYQVQIIPLPRLIGNTSQVIYDATAHTPQASASPITFTPPTTIYGNIVLVVNGNGTPVTTSGQMADATHWGFTANPITPVFDSGNGSILTTGIPGVSGAYGLEAEKILMHYDIQTIL</sequence>
<feature type="chain" id="PRO_5045818185" description="Secreted protein" evidence="1">
    <location>
        <begin position="23"/>
        <end position="220"/>
    </location>
</feature>
<feature type="signal peptide" evidence="1">
    <location>
        <begin position="1"/>
        <end position="22"/>
    </location>
</feature>
<keyword evidence="3" id="KW-1185">Reference proteome</keyword>